<dbReference type="InterPro" id="IPR036388">
    <property type="entry name" value="WH-like_DNA-bd_sf"/>
</dbReference>
<dbReference type="PANTHER" id="PTHR30579:SF7">
    <property type="entry name" value="HTH-TYPE TRANSCRIPTIONAL REGULATOR LRHA-RELATED"/>
    <property type="match status" value="1"/>
</dbReference>
<evidence type="ECO:0000256" key="4">
    <source>
        <dbReference type="ARBA" id="ARBA00023163"/>
    </source>
</evidence>
<name>A0ABW3ZGT7_9RHOB</name>
<keyword evidence="7" id="KW-1185">Reference proteome</keyword>
<accession>A0ABW3ZGT7</accession>
<organism evidence="6 7">
    <name type="scientific">Litorisediminicola beolgyonensis</name>
    <dbReference type="NCBI Taxonomy" id="1173614"/>
    <lineage>
        <taxon>Bacteria</taxon>
        <taxon>Pseudomonadati</taxon>
        <taxon>Pseudomonadota</taxon>
        <taxon>Alphaproteobacteria</taxon>
        <taxon>Rhodobacterales</taxon>
        <taxon>Paracoccaceae</taxon>
        <taxon>Litorisediminicola</taxon>
    </lineage>
</organism>
<feature type="domain" description="HTH lysR-type" evidence="5">
    <location>
        <begin position="4"/>
        <end position="61"/>
    </location>
</feature>
<keyword evidence="3" id="KW-0238">DNA-binding</keyword>
<sequence>MRNFDLTALRSFVTVAETGGVTRAANLLNLTQSAVSMQLKRLEESLGLSLLDRSGRGVSLTASGEQLLKYGRKMLAINDEAWGRLTAQDYEGELRLGVPNDIIYPVVPQVLKRFAADFPRMRVRLISAPTRALKAMFGRGECDLILTTEDRPDGEAVVIVEKPLVWVGAEDGQAWKRRPLPVASCSNCVFRDGITRVLDESGLEWERAVESELDNAVEAAISADLGVAALIEGNLPPNCVPVAHGGALPDPGRTGIALYTLPGAPAPQQAMAELLRQSYAAPPRLAATG</sequence>
<dbReference type="Gene3D" id="3.40.190.10">
    <property type="entry name" value="Periplasmic binding protein-like II"/>
    <property type="match status" value="2"/>
</dbReference>
<dbReference type="RefSeq" id="WP_386802463.1">
    <property type="nucleotide sequence ID" value="NZ_JBHTMU010000011.1"/>
</dbReference>
<comment type="similarity">
    <text evidence="1">Belongs to the LysR transcriptional regulatory family.</text>
</comment>
<comment type="caution">
    <text evidence="6">The sequence shown here is derived from an EMBL/GenBank/DDBJ whole genome shotgun (WGS) entry which is preliminary data.</text>
</comment>
<keyword evidence="4" id="KW-0804">Transcription</keyword>
<dbReference type="PRINTS" id="PR00039">
    <property type="entry name" value="HTHLYSR"/>
</dbReference>
<evidence type="ECO:0000313" key="7">
    <source>
        <dbReference type="Proteomes" id="UP001597135"/>
    </source>
</evidence>
<protein>
    <submittedName>
        <fullName evidence="6">LysR family transcriptional regulator</fullName>
    </submittedName>
</protein>
<dbReference type="Gene3D" id="1.10.10.10">
    <property type="entry name" value="Winged helix-like DNA-binding domain superfamily/Winged helix DNA-binding domain"/>
    <property type="match status" value="1"/>
</dbReference>
<evidence type="ECO:0000256" key="2">
    <source>
        <dbReference type="ARBA" id="ARBA00023015"/>
    </source>
</evidence>
<dbReference type="Pfam" id="PF03466">
    <property type="entry name" value="LysR_substrate"/>
    <property type="match status" value="1"/>
</dbReference>
<proteinExistence type="inferred from homology"/>
<evidence type="ECO:0000256" key="3">
    <source>
        <dbReference type="ARBA" id="ARBA00023125"/>
    </source>
</evidence>
<evidence type="ECO:0000313" key="6">
    <source>
        <dbReference type="EMBL" id="MFD1342401.1"/>
    </source>
</evidence>
<keyword evidence="2" id="KW-0805">Transcription regulation</keyword>
<dbReference type="PROSITE" id="PS50931">
    <property type="entry name" value="HTH_LYSR"/>
    <property type="match status" value="1"/>
</dbReference>
<dbReference type="InterPro" id="IPR000847">
    <property type="entry name" value="LysR_HTH_N"/>
</dbReference>
<evidence type="ECO:0000259" key="5">
    <source>
        <dbReference type="PROSITE" id="PS50931"/>
    </source>
</evidence>
<dbReference type="InterPro" id="IPR036390">
    <property type="entry name" value="WH_DNA-bd_sf"/>
</dbReference>
<dbReference type="InterPro" id="IPR050176">
    <property type="entry name" value="LTTR"/>
</dbReference>
<dbReference type="SUPFAM" id="SSF46785">
    <property type="entry name" value="Winged helix' DNA-binding domain"/>
    <property type="match status" value="1"/>
</dbReference>
<dbReference type="Pfam" id="PF00126">
    <property type="entry name" value="HTH_1"/>
    <property type="match status" value="1"/>
</dbReference>
<gene>
    <name evidence="6" type="ORF">ACFQ4E_08220</name>
</gene>
<dbReference type="SUPFAM" id="SSF53850">
    <property type="entry name" value="Periplasmic binding protein-like II"/>
    <property type="match status" value="1"/>
</dbReference>
<dbReference type="PANTHER" id="PTHR30579">
    <property type="entry name" value="TRANSCRIPTIONAL REGULATOR"/>
    <property type="match status" value="1"/>
</dbReference>
<dbReference type="InterPro" id="IPR005119">
    <property type="entry name" value="LysR_subst-bd"/>
</dbReference>
<dbReference type="EMBL" id="JBHTMU010000011">
    <property type="protein sequence ID" value="MFD1342401.1"/>
    <property type="molecule type" value="Genomic_DNA"/>
</dbReference>
<evidence type="ECO:0000256" key="1">
    <source>
        <dbReference type="ARBA" id="ARBA00009437"/>
    </source>
</evidence>
<reference evidence="7" key="1">
    <citation type="journal article" date="2019" name="Int. J. Syst. Evol. Microbiol.">
        <title>The Global Catalogue of Microorganisms (GCM) 10K type strain sequencing project: providing services to taxonomists for standard genome sequencing and annotation.</title>
        <authorList>
            <consortium name="The Broad Institute Genomics Platform"/>
            <consortium name="The Broad Institute Genome Sequencing Center for Infectious Disease"/>
            <person name="Wu L."/>
            <person name="Ma J."/>
        </authorList>
    </citation>
    <scope>NUCLEOTIDE SEQUENCE [LARGE SCALE GENOMIC DNA]</scope>
    <source>
        <strain evidence="7">CCUG 62953</strain>
    </source>
</reference>
<dbReference type="Proteomes" id="UP001597135">
    <property type="component" value="Unassembled WGS sequence"/>
</dbReference>